<dbReference type="AlphaFoldDB" id="A0AAD7ZTT4"/>
<organism evidence="1 2">
    <name type="scientific">Diploptera punctata</name>
    <name type="common">Pacific beetle cockroach</name>
    <dbReference type="NCBI Taxonomy" id="6984"/>
    <lineage>
        <taxon>Eukaryota</taxon>
        <taxon>Metazoa</taxon>
        <taxon>Ecdysozoa</taxon>
        <taxon>Arthropoda</taxon>
        <taxon>Hexapoda</taxon>
        <taxon>Insecta</taxon>
        <taxon>Pterygota</taxon>
        <taxon>Neoptera</taxon>
        <taxon>Polyneoptera</taxon>
        <taxon>Dictyoptera</taxon>
        <taxon>Blattodea</taxon>
        <taxon>Blaberoidea</taxon>
        <taxon>Blaberidae</taxon>
        <taxon>Diplopterinae</taxon>
        <taxon>Diploptera</taxon>
    </lineage>
</organism>
<evidence type="ECO:0000313" key="1">
    <source>
        <dbReference type="EMBL" id="KAJ9586533.1"/>
    </source>
</evidence>
<sequence>LYYMDCLMYLQNVFHQFRKLILVFDTRRFTLNCGGHLHGGSRVMYGLRFLQLSRTLFAFRMYTLRIKLSEFCGMKHYRISLVTD</sequence>
<reference evidence="1" key="2">
    <citation type="submission" date="2023-05" db="EMBL/GenBank/DDBJ databases">
        <authorList>
            <person name="Fouks B."/>
        </authorList>
    </citation>
    <scope>NUCLEOTIDE SEQUENCE</scope>
    <source>
        <strain evidence="1">Stay&amp;Tobe</strain>
        <tissue evidence="1">Testes</tissue>
    </source>
</reference>
<dbReference type="Proteomes" id="UP001233999">
    <property type="component" value="Unassembled WGS sequence"/>
</dbReference>
<feature type="non-terminal residue" evidence="1">
    <location>
        <position position="1"/>
    </location>
</feature>
<evidence type="ECO:0000313" key="2">
    <source>
        <dbReference type="Proteomes" id="UP001233999"/>
    </source>
</evidence>
<comment type="caution">
    <text evidence="1">The sequence shown here is derived from an EMBL/GenBank/DDBJ whole genome shotgun (WGS) entry which is preliminary data.</text>
</comment>
<keyword evidence="2" id="KW-1185">Reference proteome</keyword>
<name>A0AAD7ZTT4_DIPPU</name>
<protein>
    <submittedName>
        <fullName evidence="1">Uncharacterized protein</fullName>
    </submittedName>
</protein>
<accession>A0AAD7ZTT4</accession>
<gene>
    <name evidence="1" type="ORF">L9F63_019830</name>
</gene>
<reference evidence="1" key="1">
    <citation type="journal article" date="2023" name="IScience">
        <title>Live-bearing cockroach genome reveals convergent evolutionary mechanisms linked to viviparity in insects and beyond.</title>
        <authorList>
            <person name="Fouks B."/>
            <person name="Harrison M.C."/>
            <person name="Mikhailova A.A."/>
            <person name="Marchal E."/>
            <person name="English S."/>
            <person name="Carruthers M."/>
            <person name="Jennings E.C."/>
            <person name="Chiamaka E.L."/>
            <person name="Frigard R.A."/>
            <person name="Pippel M."/>
            <person name="Attardo G.M."/>
            <person name="Benoit J.B."/>
            <person name="Bornberg-Bauer E."/>
            <person name="Tobe S.S."/>
        </authorList>
    </citation>
    <scope>NUCLEOTIDE SEQUENCE</scope>
    <source>
        <strain evidence="1">Stay&amp;Tobe</strain>
    </source>
</reference>
<dbReference type="EMBL" id="JASPKZ010007149">
    <property type="protein sequence ID" value="KAJ9586533.1"/>
    <property type="molecule type" value="Genomic_DNA"/>
</dbReference>
<proteinExistence type="predicted"/>
<feature type="non-terminal residue" evidence="1">
    <location>
        <position position="84"/>
    </location>
</feature>